<dbReference type="OrthoDB" id="6017153at2759"/>
<dbReference type="AlphaFoldDB" id="A0A7J7MMA1"/>
<reference evidence="2 3" key="1">
    <citation type="journal article" date="2020" name="IScience">
        <title>Genome Sequencing of the Endangered Kingdonia uniflora (Circaeasteraceae, Ranunculales) Reveals Potential Mechanisms of Evolutionary Specialization.</title>
        <authorList>
            <person name="Sun Y."/>
            <person name="Deng T."/>
            <person name="Zhang A."/>
            <person name="Moore M.J."/>
            <person name="Landis J.B."/>
            <person name="Lin N."/>
            <person name="Zhang H."/>
            <person name="Zhang X."/>
            <person name="Huang J."/>
            <person name="Zhang X."/>
            <person name="Sun H."/>
            <person name="Wang H."/>
        </authorList>
    </citation>
    <scope>NUCLEOTIDE SEQUENCE [LARGE SCALE GENOMIC DNA]</scope>
    <source>
        <strain evidence="2">TB1705</strain>
        <tissue evidence="2">Leaf</tissue>
    </source>
</reference>
<dbReference type="EMBL" id="JACGCM010001398">
    <property type="protein sequence ID" value="KAF6155838.1"/>
    <property type="molecule type" value="Genomic_DNA"/>
</dbReference>
<feature type="compositionally biased region" description="Basic and acidic residues" evidence="1">
    <location>
        <begin position="99"/>
        <end position="109"/>
    </location>
</feature>
<sequence>MEKSRVLQFLARLNPDFEYARVYLLDRTSFPTPEEAHTYCPSNQSCRSPMSPISGTETFARAVRYAFLSPLLDPSQISQTTSPSLSPLPAASDNSPPRKKCDYYGKWRH</sequence>
<feature type="compositionally biased region" description="Low complexity" evidence="1">
    <location>
        <begin position="77"/>
        <end position="95"/>
    </location>
</feature>
<evidence type="ECO:0000256" key="1">
    <source>
        <dbReference type="SAM" id="MobiDB-lite"/>
    </source>
</evidence>
<name>A0A7J7MMA1_9MAGN</name>
<feature type="region of interest" description="Disordered" evidence="1">
    <location>
        <begin position="77"/>
        <end position="109"/>
    </location>
</feature>
<dbReference type="Proteomes" id="UP000541444">
    <property type="component" value="Unassembled WGS sequence"/>
</dbReference>
<comment type="caution">
    <text evidence="2">The sequence shown here is derived from an EMBL/GenBank/DDBJ whole genome shotgun (WGS) entry which is preliminary data.</text>
</comment>
<protein>
    <submittedName>
        <fullName evidence="2">Uncharacterized protein</fullName>
    </submittedName>
</protein>
<accession>A0A7J7MMA1</accession>
<keyword evidence="3" id="KW-1185">Reference proteome</keyword>
<gene>
    <name evidence="2" type="ORF">GIB67_039169</name>
</gene>
<organism evidence="2 3">
    <name type="scientific">Kingdonia uniflora</name>
    <dbReference type="NCBI Taxonomy" id="39325"/>
    <lineage>
        <taxon>Eukaryota</taxon>
        <taxon>Viridiplantae</taxon>
        <taxon>Streptophyta</taxon>
        <taxon>Embryophyta</taxon>
        <taxon>Tracheophyta</taxon>
        <taxon>Spermatophyta</taxon>
        <taxon>Magnoliopsida</taxon>
        <taxon>Ranunculales</taxon>
        <taxon>Circaeasteraceae</taxon>
        <taxon>Kingdonia</taxon>
    </lineage>
</organism>
<evidence type="ECO:0000313" key="2">
    <source>
        <dbReference type="EMBL" id="KAF6155838.1"/>
    </source>
</evidence>
<proteinExistence type="predicted"/>
<evidence type="ECO:0000313" key="3">
    <source>
        <dbReference type="Proteomes" id="UP000541444"/>
    </source>
</evidence>